<dbReference type="EMBL" id="KB870811">
    <property type="protein sequence ID" value="EOA18245.1"/>
    <property type="molecule type" value="Genomic_DNA"/>
</dbReference>
<evidence type="ECO:0000313" key="3">
    <source>
        <dbReference type="Proteomes" id="UP000029121"/>
    </source>
</evidence>
<organism evidence="2 3">
    <name type="scientific">Capsella rubella</name>
    <dbReference type="NCBI Taxonomy" id="81985"/>
    <lineage>
        <taxon>Eukaryota</taxon>
        <taxon>Viridiplantae</taxon>
        <taxon>Streptophyta</taxon>
        <taxon>Embryophyta</taxon>
        <taxon>Tracheophyta</taxon>
        <taxon>Spermatophyta</taxon>
        <taxon>Magnoliopsida</taxon>
        <taxon>eudicotyledons</taxon>
        <taxon>Gunneridae</taxon>
        <taxon>Pentapetalae</taxon>
        <taxon>rosids</taxon>
        <taxon>malvids</taxon>
        <taxon>Brassicales</taxon>
        <taxon>Brassicaceae</taxon>
        <taxon>Camelineae</taxon>
        <taxon>Capsella</taxon>
    </lineage>
</organism>
<sequence>MSEDSSVRVDQPQPRNAGLGRQVNDNEFDEPPIARRTLIIPNQTDVLNVDVSMTSRQGFYVVSGRGNVSQATLVSLPYRLIQTFTEDRDILYMSGWFQPIISTNGDRIISSRRNGILHICLPLRSWTKPCHSYSQLIADGPVEFKLLFSIFFF</sequence>
<evidence type="ECO:0000313" key="2">
    <source>
        <dbReference type="EMBL" id="EOA18245.1"/>
    </source>
</evidence>
<accession>R0H0V4</accession>
<protein>
    <submittedName>
        <fullName evidence="2">Uncharacterized protein</fullName>
    </submittedName>
</protein>
<dbReference type="Proteomes" id="UP000029121">
    <property type="component" value="Unassembled WGS sequence"/>
</dbReference>
<reference evidence="3" key="1">
    <citation type="journal article" date="2013" name="Nat. Genet.">
        <title>The Capsella rubella genome and the genomic consequences of rapid mating system evolution.</title>
        <authorList>
            <person name="Slotte T."/>
            <person name="Hazzouri K.M."/>
            <person name="Agren J.A."/>
            <person name="Koenig D."/>
            <person name="Maumus F."/>
            <person name="Guo Y.L."/>
            <person name="Steige K."/>
            <person name="Platts A.E."/>
            <person name="Escobar J.S."/>
            <person name="Newman L.K."/>
            <person name="Wang W."/>
            <person name="Mandakova T."/>
            <person name="Vello E."/>
            <person name="Smith L.M."/>
            <person name="Henz S.R."/>
            <person name="Steffen J."/>
            <person name="Takuno S."/>
            <person name="Brandvain Y."/>
            <person name="Coop G."/>
            <person name="Andolfatto P."/>
            <person name="Hu T.T."/>
            <person name="Blanchette M."/>
            <person name="Clark R.M."/>
            <person name="Quesneville H."/>
            <person name="Nordborg M."/>
            <person name="Gaut B.S."/>
            <person name="Lysak M.A."/>
            <person name="Jenkins J."/>
            <person name="Grimwood J."/>
            <person name="Chapman J."/>
            <person name="Prochnik S."/>
            <person name="Shu S."/>
            <person name="Rokhsar D."/>
            <person name="Schmutz J."/>
            <person name="Weigel D."/>
            <person name="Wright S.I."/>
        </authorList>
    </citation>
    <scope>NUCLEOTIDE SEQUENCE [LARGE SCALE GENOMIC DNA]</scope>
    <source>
        <strain evidence="3">cv. Monte Gargano</strain>
    </source>
</reference>
<evidence type="ECO:0000256" key="1">
    <source>
        <dbReference type="SAM" id="MobiDB-lite"/>
    </source>
</evidence>
<feature type="region of interest" description="Disordered" evidence="1">
    <location>
        <begin position="1"/>
        <end position="26"/>
    </location>
</feature>
<gene>
    <name evidence="2" type="ORF">CARUB_v10006737mg</name>
</gene>
<dbReference type="AlphaFoldDB" id="R0H0V4"/>
<name>R0H0V4_9BRAS</name>
<proteinExistence type="predicted"/>
<keyword evidence="3" id="KW-1185">Reference proteome</keyword>